<dbReference type="InterPro" id="IPR013830">
    <property type="entry name" value="SGNH_hydro"/>
</dbReference>
<evidence type="ECO:0000313" key="3">
    <source>
        <dbReference type="EMBL" id="SMF99536.1"/>
    </source>
</evidence>
<dbReference type="SUPFAM" id="SSF52266">
    <property type="entry name" value="SGNH hydrolase"/>
    <property type="match status" value="1"/>
</dbReference>
<dbReference type="InterPro" id="IPR053140">
    <property type="entry name" value="GDSL_Rv0518-like"/>
</dbReference>
<evidence type="ECO:0000256" key="1">
    <source>
        <dbReference type="SAM" id="SignalP"/>
    </source>
</evidence>
<evidence type="ECO:0000313" key="4">
    <source>
        <dbReference type="Proteomes" id="UP000198460"/>
    </source>
</evidence>
<dbReference type="InterPro" id="IPR036514">
    <property type="entry name" value="SGNH_hydro_sf"/>
</dbReference>
<feature type="signal peptide" evidence="1">
    <location>
        <begin position="1"/>
        <end position="25"/>
    </location>
</feature>
<dbReference type="RefSeq" id="WP_089340044.1">
    <property type="nucleotide sequence ID" value="NZ_FXAN01000041.1"/>
</dbReference>
<proteinExistence type="predicted"/>
<sequence length="427" mass="45073">MKTITQRLVAIACCIAFAASAAALAQRHTASDAAPHWVAAWASALHAIPDPSYGAVDVAGRTVREIVYPTLSGHAARIRVSNAYSDTPLVVNALRIAPSTGSSAALAAPHSAVVTFGGRRAIELPPGQDAQSDPIEFDIDAGKPYALSLYVGERQTMRAWHGTAMQVNYVSEPGDHTSDANARAYPTSITNSAWVTELAVAAPPSRRAAAIAAVGDSLTDGLHSSTNLNRRWPDEFARRLAQAGERELGVVNLGISGNRLLTDSRCLGVALEKRFARDVLARSSVKVAILMIGVNDINFIAAPVPLSGVDCFAPRIKPDAQALIDGYQRMIAAAHEHGIAIFGGTLTPTSMPPEREAVRQKVNAWIRSSGAFDGIVDFDAAVRDPANPSALLPNYNSGDDIHPNDAGYAAMAKAVPIDPITARAEAR</sequence>
<feature type="chain" id="PRO_5012827993" evidence="1">
    <location>
        <begin position="26"/>
        <end position="427"/>
    </location>
</feature>
<dbReference type="PANTHER" id="PTHR43784:SF2">
    <property type="entry name" value="GDSL-LIKE LIPASE_ACYLHYDROLASE, PUTATIVE (AFU_ORTHOLOGUE AFUA_2G00820)-RELATED"/>
    <property type="match status" value="1"/>
</dbReference>
<dbReference type="CDD" id="cd01830">
    <property type="entry name" value="XynE_like"/>
    <property type="match status" value="1"/>
</dbReference>
<reference evidence="3 4" key="1">
    <citation type="submission" date="2017-04" db="EMBL/GenBank/DDBJ databases">
        <authorList>
            <person name="Afonso C.L."/>
            <person name="Miller P.J."/>
            <person name="Scott M.A."/>
            <person name="Spackman E."/>
            <person name="Goraichik I."/>
            <person name="Dimitrov K.M."/>
            <person name="Suarez D.L."/>
            <person name="Swayne D.E."/>
        </authorList>
    </citation>
    <scope>NUCLEOTIDE SEQUENCE [LARGE SCALE GENOMIC DNA]</scope>
    <source>
        <strain evidence="3">LMG 28154</strain>
    </source>
</reference>
<evidence type="ECO:0000259" key="2">
    <source>
        <dbReference type="Pfam" id="PF13472"/>
    </source>
</evidence>
<gene>
    <name evidence="3" type="ORF">BSIN_2554</name>
</gene>
<dbReference type="EMBL" id="FXAN01000041">
    <property type="protein sequence ID" value="SMF99536.1"/>
    <property type="molecule type" value="Genomic_DNA"/>
</dbReference>
<dbReference type="PANTHER" id="PTHR43784">
    <property type="entry name" value="GDSL-LIKE LIPASE/ACYLHYDROLASE, PUTATIVE (AFU_ORTHOLOGUE AFUA_2G00820)-RELATED"/>
    <property type="match status" value="1"/>
</dbReference>
<dbReference type="Proteomes" id="UP000198460">
    <property type="component" value="Unassembled WGS sequence"/>
</dbReference>
<dbReference type="Gene3D" id="3.40.50.1110">
    <property type="entry name" value="SGNH hydrolase"/>
    <property type="match status" value="1"/>
</dbReference>
<dbReference type="GO" id="GO:0016788">
    <property type="term" value="F:hydrolase activity, acting on ester bonds"/>
    <property type="evidence" value="ECO:0007669"/>
    <property type="project" value="UniProtKB-ARBA"/>
</dbReference>
<name>A0A238H2P0_9BURK</name>
<feature type="domain" description="SGNH hydrolase-type esterase" evidence="2">
    <location>
        <begin position="213"/>
        <end position="410"/>
    </location>
</feature>
<dbReference type="Pfam" id="PF13472">
    <property type="entry name" value="Lipase_GDSL_2"/>
    <property type="match status" value="1"/>
</dbReference>
<protein>
    <submittedName>
        <fullName evidence="3">Lysophospholipase L1 and related esterases</fullName>
    </submittedName>
</protein>
<accession>A0A238H2P0</accession>
<keyword evidence="1" id="KW-0732">Signal</keyword>
<dbReference type="AlphaFoldDB" id="A0A238H2P0"/>
<organism evidence="3 4">
    <name type="scientific">Burkholderia singularis</name>
    <dbReference type="NCBI Taxonomy" id="1503053"/>
    <lineage>
        <taxon>Bacteria</taxon>
        <taxon>Pseudomonadati</taxon>
        <taxon>Pseudomonadota</taxon>
        <taxon>Betaproteobacteria</taxon>
        <taxon>Burkholderiales</taxon>
        <taxon>Burkholderiaceae</taxon>
        <taxon>Burkholderia</taxon>
        <taxon>pseudomallei group</taxon>
    </lineage>
</organism>